<dbReference type="InterPro" id="IPR026893">
    <property type="entry name" value="Tyr/Ser_Pase_IphP-type"/>
</dbReference>
<feature type="domain" description="HTH lysR-type" evidence="6">
    <location>
        <begin position="1"/>
        <end position="58"/>
    </location>
</feature>
<keyword evidence="3" id="KW-0238">DNA-binding</keyword>
<dbReference type="GO" id="GO:0032993">
    <property type="term" value="C:protein-DNA complex"/>
    <property type="evidence" value="ECO:0007669"/>
    <property type="project" value="TreeGrafter"/>
</dbReference>
<evidence type="ECO:0000256" key="4">
    <source>
        <dbReference type="ARBA" id="ARBA00023163"/>
    </source>
</evidence>
<feature type="domain" description="Tyrosine specific protein phosphatases" evidence="5">
    <location>
        <begin position="456"/>
        <end position="524"/>
    </location>
</feature>
<dbReference type="PANTHER" id="PTHR30346">
    <property type="entry name" value="TRANSCRIPTIONAL DUAL REGULATOR HCAR-RELATED"/>
    <property type="match status" value="1"/>
</dbReference>
<reference evidence="7 8" key="1">
    <citation type="journal article" date="2017" name="Front. Microbiol.">
        <title>New Insights into the Diversity of the Genus Faecalibacterium.</title>
        <authorList>
            <person name="Benevides L."/>
            <person name="Burman S."/>
            <person name="Martin R."/>
            <person name="Robert V."/>
            <person name="Thomas M."/>
            <person name="Miquel S."/>
            <person name="Chain F."/>
            <person name="Sokol H."/>
            <person name="Bermudez-Humaran L.G."/>
            <person name="Morrison M."/>
            <person name="Langella P."/>
            <person name="Azevedo V.A."/>
            <person name="Chatel J.M."/>
            <person name="Soares S."/>
        </authorList>
    </citation>
    <scope>NUCLEOTIDE SEQUENCE [LARGE SCALE GENOMIC DNA]</scope>
    <source>
        <strain evidence="7 8">CNCM I 4575</strain>
    </source>
</reference>
<dbReference type="GO" id="GO:0003700">
    <property type="term" value="F:DNA-binding transcription factor activity"/>
    <property type="evidence" value="ECO:0007669"/>
    <property type="project" value="InterPro"/>
</dbReference>
<keyword evidence="4" id="KW-0804">Transcription</keyword>
<dbReference type="PROSITE" id="PS50056">
    <property type="entry name" value="TYR_PHOSPHATASE_2"/>
    <property type="match status" value="1"/>
</dbReference>
<evidence type="ECO:0000259" key="6">
    <source>
        <dbReference type="PROSITE" id="PS50931"/>
    </source>
</evidence>
<dbReference type="Pfam" id="PF00126">
    <property type="entry name" value="HTH_1"/>
    <property type="match status" value="1"/>
</dbReference>
<proteinExistence type="inferred from homology"/>
<evidence type="ECO:0000256" key="2">
    <source>
        <dbReference type="ARBA" id="ARBA00023015"/>
    </source>
</evidence>
<dbReference type="EMBL" id="NMTY01000024">
    <property type="protein sequence ID" value="PDX80925.1"/>
    <property type="molecule type" value="Genomic_DNA"/>
</dbReference>
<evidence type="ECO:0000256" key="3">
    <source>
        <dbReference type="ARBA" id="ARBA00023125"/>
    </source>
</evidence>
<dbReference type="InterPro" id="IPR000847">
    <property type="entry name" value="LysR_HTH_N"/>
</dbReference>
<evidence type="ECO:0000256" key="1">
    <source>
        <dbReference type="ARBA" id="ARBA00009437"/>
    </source>
</evidence>
<dbReference type="AlphaFoldDB" id="A0A2A7AP12"/>
<comment type="caution">
    <text evidence="7">The sequence shown here is derived from an EMBL/GenBank/DDBJ whole genome shotgun (WGS) entry which is preliminary data.</text>
</comment>
<dbReference type="RefSeq" id="WP_097839841.1">
    <property type="nucleotide sequence ID" value="NZ_NMTY01000024.1"/>
</dbReference>
<dbReference type="Proteomes" id="UP000220005">
    <property type="component" value="Unassembled WGS sequence"/>
</dbReference>
<dbReference type="CDD" id="cd05466">
    <property type="entry name" value="PBP2_LTTR_substrate"/>
    <property type="match status" value="1"/>
</dbReference>
<dbReference type="InterPro" id="IPR016130">
    <property type="entry name" value="Tyr_Pase_AS"/>
</dbReference>
<dbReference type="Gene3D" id="3.40.190.290">
    <property type="match status" value="1"/>
</dbReference>
<dbReference type="SUPFAM" id="SSF52799">
    <property type="entry name" value="(Phosphotyrosine protein) phosphatases II"/>
    <property type="match status" value="1"/>
</dbReference>
<accession>A0A2A7AP12</accession>
<dbReference type="InterPro" id="IPR029021">
    <property type="entry name" value="Prot-tyrosine_phosphatase-like"/>
</dbReference>
<evidence type="ECO:0000313" key="8">
    <source>
        <dbReference type="Proteomes" id="UP000220005"/>
    </source>
</evidence>
<sequence length="586" mass="65644">MDIRQLHYFLVLCEEMNYTRAAQRLFLSRQALRQSITALEAELCGPLFVSAHHKLSLTERGLSLQRHAAPVVEQFQQMQAALHAEIQSAQPVRIGISVSLVPDYLPGLETQLDKFRQQYPHIEMRFRLLDNDAVADGVEQGELDAGLVMDLGCVAPVLARTTLRADPACLLVPRGHPFWEKERVPLAALRGQRVLLPSLRQDLFAPLWDACAKAGFAPDAEIGPSFYQAYYLVQEQLCTCLTRYEPGARRELDRVRDVLIEDMPPLCVSMVQRRDHNSAYLDLLRGYLMEVLGGTASLPPRRGRPAKPFYNMPVLSSTAVEKPVPHPAPGTQLPFAGGGNFRELGGYEADEGKHVRWGQIYRGIPTGLLTSDADRKLLDSLGLRLILDLRSEQEAEKMPDYVPDGARLVRICGLCLDGGKEVDFSPEDREKLLEGKPDEGRRMADAMYKQMLFGNKAYKELFRALEAGETPVLFHCSGGKDRTGVAAMLILLALGASDETIYADFVQTNECRRPELEKIWAEHAEEIAARPEQKKFYQGIAGVHPESVELVLSTIRSRCGSAEAYLEAEYGLTPARLMRLRRMYLE</sequence>
<dbReference type="SUPFAM" id="SSF46785">
    <property type="entry name" value="Winged helix' DNA-binding domain"/>
    <property type="match status" value="1"/>
</dbReference>
<evidence type="ECO:0000313" key="7">
    <source>
        <dbReference type="EMBL" id="PDX80925.1"/>
    </source>
</evidence>
<organism evidence="7 8">
    <name type="scientific">Faecalibacterium prausnitzii</name>
    <dbReference type="NCBI Taxonomy" id="853"/>
    <lineage>
        <taxon>Bacteria</taxon>
        <taxon>Bacillati</taxon>
        <taxon>Bacillota</taxon>
        <taxon>Clostridia</taxon>
        <taxon>Eubacteriales</taxon>
        <taxon>Oscillospiraceae</taxon>
        <taxon>Faecalibacterium</taxon>
    </lineage>
</organism>
<dbReference type="Gene3D" id="3.90.190.10">
    <property type="entry name" value="Protein tyrosine phosphatase superfamily"/>
    <property type="match status" value="1"/>
</dbReference>
<gene>
    <name evidence="7" type="ORF">CGS58_10525</name>
</gene>
<dbReference type="InterPro" id="IPR005119">
    <property type="entry name" value="LysR_subst-bd"/>
</dbReference>
<dbReference type="PANTHER" id="PTHR30346:SF28">
    <property type="entry name" value="HTH-TYPE TRANSCRIPTIONAL REGULATOR CYNR"/>
    <property type="match status" value="1"/>
</dbReference>
<dbReference type="SUPFAM" id="SSF53850">
    <property type="entry name" value="Periplasmic binding protein-like II"/>
    <property type="match status" value="1"/>
</dbReference>
<dbReference type="PROSITE" id="PS50931">
    <property type="entry name" value="HTH_LYSR"/>
    <property type="match status" value="1"/>
</dbReference>
<dbReference type="InterPro" id="IPR036388">
    <property type="entry name" value="WH-like_DNA-bd_sf"/>
</dbReference>
<dbReference type="PROSITE" id="PS00383">
    <property type="entry name" value="TYR_PHOSPHATASE_1"/>
    <property type="match status" value="1"/>
</dbReference>
<dbReference type="GO" id="GO:0004721">
    <property type="term" value="F:phosphoprotein phosphatase activity"/>
    <property type="evidence" value="ECO:0007669"/>
    <property type="project" value="InterPro"/>
</dbReference>
<comment type="similarity">
    <text evidence="1">Belongs to the LysR transcriptional regulatory family.</text>
</comment>
<dbReference type="InterPro" id="IPR036390">
    <property type="entry name" value="WH_DNA-bd_sf"/>
</dbReference>
<dbReference type="Pfam" id="PF03466">
    <property type="entry name" value="LysR_substrate"/>
    <property type="match status" value="1"/>
</dbReference>
<dbReference type="Pfam" id="PF13350">
    <property type="entry name" value="Y_phosphatase3"/>
    <property type="match status" value="1"/>
</dbReference>
<dbReference type="Gene3D" id="1.10.10.10">
    <property type="entry name" value="Winged helix-like DNA-binding domain superfamily/Winged helix DNA-binding domain"/>
    <property type="match status" value="1"/>
</dbReference>
<evidence type="ECO:0000259" key="5">
    <source>
        <dbReference type="PROSITE" id="PS50056"/>
    </source>
</evidence>
<dbReference type="GO" id="GO:0003677">
    <property type="term" value="F:DNA binding"/>
    <property type="evidence" value="ECO:0007669"/>
    <property type="project" value="UniProtKB-KW"/>
</dbReference>
<protein>
    <submittedName>
        <fullName evidence="7">LysR family transcriptional regulator</fullName>
    </submittedName>
</protein>
<keyword evidence="2" id="KW-0805">Transcription regulation</keyword>
<dbReference type="InterPro" id="IPR000387">
    <property type="entry name" value="Tyr_Pase_dom"/>
</dbReference>
<name>A0A2A7AP12_9FIRM</name>